<feature type="region of interest" description="Disordered" evidence="1">
    <location>
        <begin position="1"/>
        <end position="70"/>
    </location>
</feature>
<feature type="compositionally biased region" description="Low complexity" evidence="1">
    <location>
        <begin position="27"/>
        <end position="42"/>
    </location>
</feature>
<accession>A0A418W1F4</accession>
<keyword evidence="3" id="KW-1185">Reference proteome</keyword>
<sequence>MSTSSIGGSGSIDGWRDLHRHRQTGKAAGAADAFALDPATSATSGKDASAESGGVGGDESSSDTLSVEMPNGFKVSGTHLGGNSAFSAQLLGSMEDMIGFLNGLKPAGGGGTGAASDGGASGAGAASASRCLDTFHTDLGDGEGLTVHYGTEKDGGNTDVSAMQAMADAIQQIVGKYKSYKQPDLADLYGQVGALNKENA</sequence>
<dbReference type="RefSeq" id="WP_119829514.1">
    <property type="nucleotide sequence ID" value="NZ_QYUL01000001.1"/>
</dbReference>
<gene>
    <name evidence="2" type="ORF">D3877_04405</name>
</gene>
<organism evidence="2 3">
    <name type="scientific">Azospirillum cavernae</name>
    <dbReference type="NCBI Taxonomy" id="2320860"/>
    <lineage>
        <taxon>Bacteria</taxon>
        <taxon>Pseudomonadati</taxon>
        <taxon>Pseudomonadota</taxon>
        <taxon>Alphaproteobacteria</taxon>
        <taxon>Rhodospirillales</taxon>
        <taxon>Azospirillaceae</taxon>
        <taxon>Azospirillum</taxon>
    </lineage>
</organism>
<comment type="caution">
    <text evidence="2">The sequence shown here is derived from an EMBL/GenBank/DDBJ whole genome shotgun (WGS) entry which is preliminary data.</text>
</comment>
<dbReference type="Proteomes" id="UP000283458">
    <property type="component" value="Unassembled WGS sequence"/>
</dbReference>
<dbReference type="EMBL" id="QYUL01000001">
    <property type="protein sequence ID" value="RJF83872.1"/>
    <property type="molecule type" value="Genomic_DNA"/>
</dbReference>
<proteinExistence type="predicted"/>
<reference evidence="2 3" key="1">
    <citation type="submission" date="2018-09" db="EMBL/GenBank/DDBJ databases">
        <authorList>
            <person name="Zhu H."/>
        </authorList>
    </citation>
    <scope>NUCLEOTIDE SEQUENCE [LARGE SCALE GENOMIC DNA]</scope>
    <source>
        <strain evidence="2 3">K2W22B-5</strain>
    </source>
</reference>
<evidence type="ECO:0000256" key="1">
    <source>
        <dbReference type="SAM" id="MobiDB-lite"/>
    </source>
</evidence>
<dbReference type="AlphaFoldDB" id="A0A418W1F4"/>
<name>A0A418W1F4_9PROT</name>
<protein>
    <submittedName>
        <fullName evidence="2">Uncharacterized protein</fullName>
    </submittedName>
</protein>
<evidence type="ECO:0000313" key="2">
    <source>
        <dbReference type="EMBL" id="RJF83872.1"/>
    </source>
</evidence>
<evidence type="ECO:0000313" key="3">
    <source>
        <dbReference type="Proteomes" id="UP000283458"/>
    </source>
</evidence>
<dbReference type="OrthoDB" id="8244312at2"/>